<dbReference type="Gene3D" id="1.10.510.10">
    <property type="entry name" value="Transferase(Phosphotransferase) domain 1"/>
    <property type="match status" value="1"/>
</dbReference>
<dbReference type="InterPro" id="IPR050235">
    <property type="entry name" value="CK1_Ser-Thr_kinase"/>
</dbReference>
<accession>A0ABR1BYS4</accession>
<organism evidence="2 3">
    <name type="scientific">Necator americanus</name>
    <name type="common">Human hookworm</name>
    <dbReference type="NCBI Taxonomy" id="51031"/>
    <lineage>
        <taxon>Eukaryota</taxon>
        <taxon>Metazoa</taxon>
        <taxon>Ecdysozoa</taxon>
        <taxon>Nematoda</taxon>
        <taxon>Chromadorea</taxon>
        <taxon>Rhabditida</taxon>
        <taxon>Rhabditina</taxon>
        <taxon>Rhabditomorpha</taxon>
        <taxon>Strongyloidea</taxon>
        <taxon>Ancylostomatidae</taxon>
        <taxon>Bunostominae</taxon>
        <taxon>Necator</taxon>
    </lineage>
</organism>
<dbReference type="InterPro" id="IPR011009">
    <property type="entry name" value="Kinase-like_dom_sf"/>
</dbReference>
<dbReference type="PROSITE" id="PS50011">
    <property type="entry name" value="PROTEIN_KINASE_DOM"/>
    <property type="match status" value="1"/>
</dbReference>
<feature type="domain" description="Protein kinase" evidence="1">
    <location>
        <begin position="18"/>
        <end position="311"/>
    </location>
</feature>
<protein>
    <recommendedName>
        <fullName evidence="1">Protein kinase domain-containing protein</fullName>
    </recommendedName>
</protein>
<comment type="caution">
    <text evidence="2">The sequence shown here is derived from an EMBL/GenBank/DDBJ whole genome shotgun (WGS) entry which is preliminary data.</text>
</comment>
<dbReference type="Pfam" id="PF00069">
    <property type="entry name" value="Pkinase"/>
    <property type="match status" value="1"/>
</dbReference>
<sequence>MGRPNVNLQLTSIISGKYIACRKLGEGGCGVIYEVALIESPHRRFACKAEDQDSAREEEILKMEAKVMKKINETKSLHCPLWVESGKFDNYNFMIMTLLGPSVSDLRKIIPSQKFTLFTVTVIAVQALDSLRELHNAGYIHRDVKPSNYAIGETGTSKEKVIHIFDFGLARSFRRMTPGGKLVLRNPRRTCQFRGTNRYCSINAHSREEQGRHDDLWSLFYMLVEMLIGSLPWKNMNDHAATEREKTEKEPELLEQSPKEFELYLIHIKQLVGTGFVEFEKRVREARERRARVQSRGKACVKADTQPAEQI</sequence>
<dbReference type="SMART" id="SM00220">
    <property type="entry name" value="S_TKc"/>
    <property type="match status" value="1"/>
</dbReference>
<evidence type="ECO:0000313" key="3">
    <source>
        <dbReference type="Proteomes" id="UP001303046"/>
    </source>
</evidence>
<proteinExistence type="predicted"/>
<name>A0ABR1BYS4_NECAM</name>
<dbReference type="EMBL" id="JAVFWL010000001">
    <property type="protein sequence ID" value="KAK6730263.1"/>
    <property type="molecule type" value="Genomic_DNA"/>
</dbReference>
<gene>
    <name evidence="2" type="primary">Necator_chrI.g3123</name>
    <name evidence="2" type="ORF">RB195_006994</name>
</gene>
<evidence type="ECO:0000313" key="2">
    <source>
        <dbReference type="EMBL" id="KAK6730263.1"/>
    </source>
</evidence>
<reference evidence="2 3" key="1">
    <citation type="submission" date="2023-08" db="EMBL/GenBank/DDBJ databases">
        <title>A Necator americanus chromosomal reference genome.</title>
        <authorList>
            <person name="Ilik V."/>
            <person name="Petrzelkova K.J."/>
            <person name="Pardy F."/>
            <person name="Fuh T."/>
            <person name="Niatou-Singa F.S."/>
            <person name="Gouil Q."/>
            <person name="Baker L."/>
            <person name="Ritchie M.E."/>
            <person name="Jex A.R."/>
            <person name="Gazzola D."/>
            <person name="Li H."/>
            <person name="Toshio Fujiwara R."/>
            <person name="Zhan B."/>
            <person name="Aroian R.V."/>
            <person name="Pafco B."/>
            <person name="Schwarz E.M."/>
        </authorList>
    </citation>
    <scope>NUCLEOTIDE SEQUENCE [LARGE SCALE GENOMIC DNA]</scope>
    <source>
        <strain evidence="2 3">Aroian</strain>
        <tissue evidence="2">Whole animal</tissue>
    </source>
</reference>
<dbReference type="SUPFAM" id="SSF56112">
    <property type="entry name" value="Protein kinase-like (PK-like)"/>
    <property type="match status" value="1"/>
</dbReference>
<dbReference type="Proteomes" id="UP001303046">
    <property type="component" value="Unassembled WGS sequence"/>
</dbReference>
<dbReference type="InterPro" id="IPR000719">
    <property type="entry name" value="Prot_kinase_dom"/>
</dbReference>
<keyword evidence="3" id="KW-1185">Reference proteome</keyword>
<dbReference type="PANTHER" id="PTHR11909">
    <property type="entry name" value="CASEIN KINASE-RELATED"/>
    <property type="match status" value="1"/>
</dbReference>
<evidence type="ECO:0000259" key="1">
    <source>
        <dbReference type="PROSITE" id="PS50011"/>
    </source>
</evidence>